<proteinExistence type="inferred from homology"/>
<evidence type="ECO:0000256" key="7">
    <source>
        <dbReference type="ARBA" id="ARBA00023128"/>
    </source>
</evidence>
<evidence type="ECO:0000313" key="13">
    <source>
        <dbReference type="Proteomes" id="UP001321760"/>
    </source>
</evidence>
<keyword evidence="7" id="KW-0496">Mitochondrion</keyword>
<dbReference type="CDD" id="cd20069">
    <property type="entry name" value="5TM_Oxa1-like"/>
    <property type="match status" value="1"/>
</dbReference>
<comment type="similarity">
    <text evidence="2 9">Belongs to the OXA1/ALB3/YidC family.</text>
</comment>
<dbReference type="Proteomes" id="UP001321760">
    <property type="component" value="Unassembled WGS sequence"/>
</dbReference>
<evidence type="ECO:0000256" key="2">
    <source>
        <dbReference type="ARBA" id="ARBA00009877"/>
    </source>
</evidence>
<evidence type="ECO:0000256" key="5">
    <source>
        <dbReference type="ARBA" id="ARBA00022946"/>
    </source>
</evidence>
<accession>A0AAV9GMX1</accession>
<feature type="transmembrane region" description="Helical" evidence="10">
    <location>
        <begin position="280"/>
        <end position="299"/>
    </location>
</feature>
<dbReference type="Pfam" id="PF02096">
    <property type="entry name" value="60KD_IMP"/>
    <property type="match status" value="1"/>
</dbReference>
<keyword evidence="6 10" id="KW-1133">Transmembrane helix</keyword>
<protein>
    <submittedName>
        <fullName evidence="12">Mitochondrial inner membrane protein OXA1</fullName>
    </submittedName>
</protein>
<dbReference type="InterPro" id="IPR001708">
    <property type="entry name" value="YidC/ALB3/OXA1/COX18"/>
</dbReference>
<feature type="domain" description="Membrane insertase YidC/Oxa/ALB C-terminal" evidence="11">
    <location>
        <begin position="160"/>
        <end position="350"/>
    </location>
</feature>
<dbReference type="GO" id="GO:0032979">
    <property type="term" value="P:protein insertion into mitochondrial inner membrane from matrix"/>
    <property type="evidence" value="ECO:0007669"/>
    <property type="project" value="TreeGrafter"/>
</dbReference>
<sequence length="463" mass="51296">MLPSRGLLRSGPSLGLGRTVNLQRSASQLSTRRFGTALRGNGALVRSSLNGQASTARRIGGPLAAIAASQQLLYSRQARFASTQPNPVDPLGAPDVNATPINLDNFDVTKTPIDLSGVDLLNVPETIGFLKTLGLEYGWGPTSMMQWCLEHIYVYTGLPWWASLGVLAVGLRVIIFKQSLESTAMGQKLQDARRNPRYEAALAKARDTEDMAGAMRARQEIMNIHKAVGFKMWKTLIPFVNIPISYGVFRLFRGMAALPVPSLLDGGFLWFQDLSIPDPLYILPVVTAVVMLQSLRISWPYLAPTQQKTMKSLSFVIVPVGVLATLWVPSGLQFYFLLTASLQWLQSAAFYNHTLRRILGLPPLYIGGVAPEGPKPRPGTWQAPRTLDTTATVTEAKEEDSLFTTLKDGLGVAKEKLSEYGEKSNKREAVRSAKELDEKRALQEKEEFIARRERKLMKRREEK</sequence>
<dbReference type="EMBL" id="MU865933">
    <property type="protein sequence ID" value="KAK4450184.1"/>
    <property type="molecule type" value="Genomic_DNA"/>
</dbReference>
<gene>
    <name evidence="12" type="ORF">QBC34DRAFT_403039</name>
</gene>
<evidence type="ECO:0000259" key="11">
    <source>
        <dbReference type="Pfam" id="PF02096"/>
    </source>
</evidence>
<evidence type="ECO:0000256" key="9">
    <source>
        <dbReference type="RuleBase" id="RU003945"/>
    </source>
</evidence>
<dbReference type="PANTHER" id="PTHR12428">
    <property type="entry name" value="OXA1"/>
    <property type="match status" value="1"/>
</dbReference>
<dbReference type="GO" id="GO:0032977">
    <property type="term" value="F:membrane insertase activity"/>
    <property type="evidence" value="ECO:0007669"/>
    <property type="project" value="InterPro"/>
</dbReference>
<evidence type="ECO:0000256" key="1">
    <source>
        <dbReference type="ARBA" id="ARBA00004448"/>
    </source>
</evidence>
<evidence type="ECO:0000256" key="8">
    <source>
        <dbReference type="ARBA" id="ARBA00023136"/>
    </source>
</evidence>
<evidence type="ECO:0000256" key="4">
    <source>
        <dbReference type="ARBA" id="ARBA00022792"/>
    </source>
</evidence>
<dbReference type="AlphaFoldDB" id="A0AAV9GMX1"/>
<evidence type="ECO:0000256" key="10">
    <source>
        <dbReference type="SAM" id="Phobius"/>
    </source>
</evidence>
<reference evidence="12" key="2">
    <citation type="submission" date="2023-05" db="EMBL/GenBank/DDBJ databases">
        <authorList>
            <consortium name="Lawrence Berkeley National Laboratory"/>
            <person name="Steindorff A."/>
            <person name="Hensen N."/>
            <person name="Bonometti L."/>
            <person name="Westerberg I."/>
            <person name="Brannstrom I.O."/>
            <person name="Guillou S."/>
            <person name="Cros-Aarteil S."/>
            <person name="Calhoun S."/>
            <person name="Haridas S."/>
            <person name="Kuo A."/>
            <person name="Mondo S."/>
            <person name="Pangilinan J."/>
            <person name="Riley R."/>
            <person name="Labutti K."/>
            <person name="Andreopoulos B."/>
            <person name="Lipzen A."/>
            <person name="Chen C."/>
            <person name="Yanf M."/>
            <person name="Daum C."/>
            <person name="Ng V."/>
            <person name="Clum A."/>
            <person name="Ohm R."/>
            <person name="Martin F."/>
            <person name="Silar P."/>
            <person name="Natvig D."/>
            <person name="Lalanne C."/>
            <person name="Gautier V."/>
            <person name="Ament-Velasquez S.L."/>
            <person name="Kruys A."/>
            <person name="Hutchinson M.I."/>
            <person name="Powell A.J."/>
            <person name="Barry K."/>
            <person name="Miller A.N."/>
            <person name="Grigoriev I.V."/>
            <person name="Debuchy R."/>
            <person name="Gladieux P."/>
            <person name="Thoren M.H."/>
            <person name="Johannesson H."/>
        </authorList>
    </citation>
    <scope>NUCLEOTIDE SEQUENCE</scope>
    <source>
        <strain evidence="12">PSN243</strain>
    </source>
</reference>
<keyword evidence="13" id="KW-1185">Reference proteome</keyword>
<organism evidence="12 13">
    <name type="scientific">Podospora aff. communis PSN243</name>
    <dbReference type="NCBI Taxonomy" id="3040156"/>
    <lineage>
        <taxon>Eukaryota</taxon>
        <taxon>Fungi</taxon>
        <taxon>Dikarya</taxon>
        <taxon>Ascomycota</taxon>
        <taxon>Pezizomycotina</taxon>
        <taxon>Sordariomycetes</taxon>
        <taxon>Sordariomycetidae</taxon>
        <taxon>Sordariales</taxon>
        <taxon>Podosporaceae</taxon>
        <taxon>Podospora</taxon>
    </lineage>
</organism>
<keyword evidence="3 9" id="KW-0812">Transmembrane</keyword>
<evidence type="ECO:0000256" key="3">
    <source>
        <dbReference type="ARBA" id="ARBA00022692"/>
    </source>
</evidence>
<reference evidence="12" key="1">
    <citation type="journal article" date="2023" name="Mol. Phylogenet. Evol.">
        <title>Genome-scale phylogeny and comparative genomics of the fungal order Sordariales.</title>
        <authorList>
            <person name="Hensen N."/>
            <person name="Bonometti L."/>
            <person name="Westerberg I."/>
            <person name="Brannstrom I.O."/>
            <person name="Guillou S."/>
            <person name="Cros-Aarteil S."/>
            <person name="Calhoun S."/>
            <person name="Haridas S."/>
            <person name="Kuo A."/>
            <person name="Mondo S."/>
            <person name="Pangilinan J."/>
            <person name="Riley R."/>
            <person name="LaButti K."/>
            <person name="Andreopoulos B."/>
            <person name="Lipzen A."/>
            <person name="Chen C."/>
            <person name="Yan M."/>
            <person name="Daum C."/>
            <person name="Ng V."/>
            <person name="Clum A."/>
            <person name="Steindorff A."/>
            <person name="Ohm R.A."/>
            <person name="Martin F."/>
            <person name="Silar P."/>
            <person name="Natvig D.O."/>
            <person name="Lalanne C."/>
            <person name="Gautier V."/>
            <person name="Ament-Velasquez S.L."/>
            <person name="Kruys A."/>
            <person name="Hutchinson M.I."/>
            <person name="Powell A.J."/>
            <person name="Barry K."/>
            <person name="Miller A.N."/>
            <person name="Grigoriev I.V."/>
            <person name="Debuchy R."/>
            <person name="Gladieux P."/>
            <person name="Hiltunen Thoren M."/>
            <person name="Johannesson H."/>
        </authorList>
    </citation>
    <scope>NUCLEOTIDE SEQUENCE</scope>
    <source>
        <strain evidence="12">PSN243</strain>
    </source>
</reference>
<evidence type="ECO:0000313" key="12">
    <source>
        <dbReference type="EMBL" id="KAK4450184.1"/>
    </source>
</evidence>
<dbReference type="InterPro" id="IPR028055">
    <property type="entry name" value="YidC/Oxa/ALB_C"/>
</dbReference>
<dbReference type="GO" id="GO:0005743">
    <property type="term" value="C:mitochondrial inner membrane"/>
    <property type="evidence" value="ECO:0007669"/>
    <property type="project" value="UniProtKB-SubCell"/>
</dbReference>
<feature type="transmembrane region" description="Helical" evidence="10">
    <location>
        <begin position="311"/>
        <end position="328"/>
    </location>
</feature>
<feature type="transmembrane region" description="Helical" evidence="10">
    <location>
        <begin position="236"/>
        <end position="260"/>
    </location>
</feature>
<keyword evidence="5" id="KW-0809">Transit peptide</keyword>
<comment type="caution">
    <text evidence="12">The sequence shown here is derived from an EMBL/GenBank/DDBJ whole genome shotgun (WGS) entry which is preliminary data.</text>
</comment>
<name>A0AAV9GMX1_9PEZI</name>
<evidence type="ECO:0000256" key="6">
    <source>
        <dbReference type="ARBA" id="ARBA00022989"/>
    </source>
</evidence>
<feature type="transmembrane region" description="Helical" evidence="10">
    <location>
        <begin position="152"/>
        <end position="175"/>
    </location>
</feature>
<comment type="subcellular location">
    <subcellularLocation>
        <location evidence="9">Membrane</location>
        <topology evidence="9">Multi-pass membrane protein</topology>
    </subcellularLocation>
    <subcellularLocation>
        <location evidence="1">Mitochondrion inner membrane</location>
        <topology evidence="1">Multi-pass membrane protein</topology>
    </subcellularLocation>
</comment>
<dbReference type="PANTHER" id="PTHR12428:SF66">
    <property type="entry name" value="MITOCHONDRIAL INNER MEMBRANE PROTEIN OXA1L"/>
    <property type="match status" value="1"/>
</dbReference>
<keyword evidence="4" id="KW-0999">Mitochondrion inner membrane</keyword>
<keyword evidence="8 10" id="KW-0472">Membrane</keyword>